<comment type="caution">
    <text evidence="1">The sequence shown here is derived from an EMBL/GenBank/DDBJ whole genome shotgun (WGS) entry which is preliminary data.</text>
</comment>
<dbReference type="AlphaFoldDB" id="A0A8X8WCP4"/>
<reference evidence="1" key="1">
    <citation type="submission" date="2018-01" db="EMBL/GenBank/DDBJ databases">
        <authorList>
            <person name="Mao J.F."/>
        </authorList>
    </citation>
    <scope>NUCLEOTIDE SEQUENCE</scope>
    <source>
        <strain evidence="1">Huo1</strain>
        <tissue evidence="1">Leaf</tissue>
    </source>
</reference>
<organism evidence="1">
    <name type="scientific">Salvia splendens</name>
    <name type="common">Scarlet sage</name>
    <dbReference type="NCBI Taxonomy" id="180675"/>
    <lineage>
        <taxon>Eukaryota</taxon>
        <taxon>Viridiplantae</taxon>
        <taxon>Streptophyta</taxon>
        <taxon>Embryophyta</taxon>
        <taxon>Tracheophyta</taxon>
        <taxon>Spermatophyta</taxon>
        <taxon>Magnoliopsida</taxon>
        <taxon>eudicotyledons</taxon>
        <taxon>Gunneridae</taxon>
        <taxon>Pentapetalae</taxon>
        <taxon>asterids</taxon>
        <taxon>lamiids</taxon>
        <taxon>Lamiales</taxon>
        <taxon>Lamiaceae</taxon>
        <taxon>Nepetoideae</taxon>
        <taxon>Mentheae</taxon>
        <taxon>Salviinae</taxon>
        <taxon>Salvia</taxon>
        <taxon>Salvia subgen. Calosphace</taxon>
        <taxon>core Calosphace</taxon>
    </lineage>
</organism>
<protein>
    <submittedName>
        <fullName evidence="1">Uncharacterized protein</fullName>
    </submittedName>
</protein>
<evidence type="ECO:0000313" key="1">
    <source>
        <dbReference type="EMBL" id="KAG6391749.1"/>
    </source>
</evidence>
<dbReference type="Proteomes" id="UP000298416">
    <property type="component" value="Unassembled WGS sequence"/>
</dbReference>
<keyword evidence="2" id="KW-1185">Reference proteome</keyword>
<sequence>MHPLAAAAMLGAEIKTKHKSHPPHLTQELAILSLCDACGEKHEDADSGKFNPVRTRLELIQLPDDELNTFPSLEIRTYSQRNQAHSIGDEDNEACN</sequence>
<evidence type="ECO:0000313" key="2">
    <source>
        <dbReference type="Proteomes" id="UP000298416"/>
    </source>
</evidence>
<accession>A0A8X8WCP4</accession>
<proteinExistence type="predicted"/>
<name>A0A8X8WCP4_SALSN</name>
<gene>
    <name evidence="1" type="ORF">SASPL_149508</name>
</gene>
<dbReference type="EMBL" id="PNBA02000019">
    <property type="protein sequence ID" value="KAG6391749.1"/>
    <property type="molecule type" value="Genomic_DNA"/>
</dbReference>
<reference evidence="1" key="2">
    <citation type="submission" date="2020-08" db="EMBL/GenBank/DDBJ databases">
        <title>Plant Genome Project.</title>
        <authorList>
            <person name="Zhang R.-G."/>
        </authorList>
    </citation>
    <scope>NUCLEOTIDE SEQUENCE</scope>
    <source>
        <strain evidence="1">Huo1</strain>
        <tissue evidence="1">Leaf</tissue>
    </source>
</reference>